<evidence type="ECO:0000256" key="4">
    <source>
        <dbReference type="ARBA" id="ARBA00023315"/>
    </source>
</evidence>
<proteinExistence type="inferred from homology"/>
<dbReference type="PROSITE" id="PS00101">
    <property type="entry name" value="HEXAPEP_TRANSFERASES"/>
    <property type="match status" value="1"/>
</dbReference>
<dbReference type="Pfam" id="PF00132">
    <property type="entry name" value="Hexapep"/>
    <property type="match status" value="1"/>
</dbReference>
<dbReference type="EMBL" id="JAUEQX010000006">
    <property type="protein sequence ID" value="MDW3776807.1"/>
    <property type="molecule type" value="Genomic_DNA"/>
</dbReference>
<dbReference type="GO" id="GO:0005737">
    <property type="term" value="C:cytoplasm"/>
    <property type="evidence" value="ECO:0007669"/>
    <property type="project" value="InterPro"/>
</dbReference>
<sequence>MMNKIKLDIQRYKRLVGDNSDFNFRNYSMILSPRLIPNLFYRISFYLNRKRYRRLSKIFSLFNVILFNIEIAAECEIGGGFFIPHTTGIVIGAKEIGCNCTIYQNVTIGAKELDMKYSADKRPTIEDDVTIGTGAVVLGSITIGTGSRIAANSVVIKSVDKNELVGGVPAKHLRFIK</sequence>
<dbReference type="AlphaFoldDB" id="A0AAW9C4N9"/>
<reference evidence="6" key="1">
    <citation type="journal article" date="2023" name="J Glob Antimicrob Resist">
        <title>Emergence of NDM-1 and KPC-3 carbapenemases in Kluyvera cryocrescens: Investigating genetic heterogeneity and acquisition routes of blaNDM-1 in Enterobacterales species in Portugal.</title>
        <authorList>
            <person name="Loiodice M."/>
            <person name="Ribeiro M."/>
            <person name="Peixe L."/>
            <person name="Novais A."/>
        </authorList>
    </citation>
    <scope>NUCLEOTIDE SEQUENCE</scope>
    <source>
        <strain evidence="6">K629</strain>
    </source>
</reference>
<evidence type="ECO:0000256" key="1">
    <source>
        <dbReference type="ARBA" id="ARBA00007274"/>
    </source>
</evidence>
<dbReference type="CDD" id="cd03354">
    <property type="entry name" value="LbH_SAT"/>
    <property type="match status" value="1"/>
</dbReference>
<dbReference type="InterPro" id="IPR011004">
    <property type="entry name" value="Trimer_LpxA-like_sf"/>
</dbReference>
<dbReference type="InterPro" id="IPR005881">
    <property type="entry name" value="Ser_O-AcTrfase"/>
</dbReference>
<dbReference type="Gene3D" id="2.160.10.10">
    <property type="entry name" value="Hexapeptide repeat proteins"/>
    <property type="match status" value="1"/>
</dbReference>
<dbReference type="SUPFAM" id="SSF51161">
    <property type="entry name" value="Trimeric LpxA-like enzymes"/>
    <property type="match status" value="1"/>
</dbReference>
<evidence type="ECO:0000256" key="2">
    <source>
        <dbReference type="ARBA" id="ARBA00022679"/>
    </source>
</evidence>
<dbReference type="Proteomes" id="UP001276300">
    <property type="component" value="Unassembled WGS sequence"/>
</dbReference>
<evidence type="ECO:0000313" key="6">
    <source>
        <dbReference type="EMBL" id="MDW3776807.1"/>
    </source>
</evidence>
<dbReference type="PANTHER" id="PTHR42811">
    <property type="entry name" value="SERINE ACETYLTRANSFERASE"/>
    <property type="match status" value="1"/>
</dbReference>
<dbReference type="PIRSF" id="PIRSF000441">
    <property type="entry name" value="CysE"/>
    <property type="match status" value="1"/>
</dbReference>
<dbReference type="InterPro" id="IPR001451">
    <property type="entry name" value="Hexapep"/>
</dbReference>
<keyword evidence="4 5" id="KW-0012">Acyltransferase</keyword>
<protein>
    <recommendedName>
        <fullName evidence="5">Acetyltransferase</fullName>
        <ecNumber evidence="5">2.3.1.-</ecNumber>
    </recommendedName>
</protein>
<dbReference type="EC" id="2.3.1.-" evidence="5"/>
<evidence type="ECO:0000256" key="5">
    <source>
        <dbReference type="PIRNR" id="PIRNR000441"/>
    </source>
</evidence>
<keyword evidence="3" id="KW-0677">Repeat</keyword>
<accession>A0AAW9C4N9</accession>
<name>A0AAW9C4N9_KLUCR</name>
<dbReference type="InterPro" id="IPR045304">
    <property type="entry name" value="LbH_SAT"/>
</dbReference>
<evidence type="ECO:0000313" key="7">
    <source>
        <dbReference type="Proteomes" id="UP001276300"/>
    </source>
</evidence>
<comment type="caution">
    <text evidence="6">The sequence shown here is derived from an EMBL/GenBank/DDBJ whole genome shotgun (WGS) entry which is preliminary data.</text>
</comment>
<comment type="similarity">
    <text evidence="1 5">Belongs to the transferase hexapeptide repeat family.</text>
</comment>
<dbReference type="InterPro" id="IPR018357">
    <property type="entry name" value="Hexapep_transf_CS"/>
</dbReference>
<dbReference type="GO" id="GO:0009001">
    <property type="term" value="F:serine O-acetyltransferase activity"/>
    <property type="evidence" value="ECO:0007669"/>
    <property type="project" value="InterPro"/>
</dbReference>
<keyword evidence="2 5" id="KW-0808">Transferase</keyword>
<dbReference type="GO" id="GO:0006535">
    <property type="term" value="P:cysteine biosynthetic process from serine"/>
    <property type="evidence" value="ECO:0007669"/>
    <property type="project" value="InterPro"/>
</dbReference>
<organism evidence="6 7">
    <name type="scientific">Kluyvera cryocrescens</name>
    <name type="common">Kluyvera citrophila</name>
    <dbReference type="NCBI Taxonomy" id="580"/>
    <lineage>
        <taxon>Bacteria</taxon>
        <taxon>Pseudomonadati</taxon>
        <taxon>Pseudomonadota</taxon>
        <taxon>Gammaproteobacteria</taxon>
        <taxon>Enterobacterales</taxon>
        <taxon>Enterobacteriaceae</taxon>
        <taxon>Kluyvera</taxon>
    </lineage>
</organism>
<evidence type="ECO:0000256" key="3">
    <source>
        <dbReference type="ARBA" id="ARBA00022737"/>
    </source>
</evidence>
<gene>
    <name evidence="6" type="ORF">QWU01_08290</name>
</gene>
<dbReference type="RefSeq" id="WP_318242440.1">
    <property type="nucleotide sequence ID" value="NZ_JAUEQX010000006.1"/>
</dbReference>